<feature type="region of interest" description="Disordered" evidence="1">
    <location>
        <begin position="151"/>
        <end position="181"/>
    </location>
</feature>
<gene>
    <name evidence="2" type="ORF">FRACYDRAFT_264497</name>
</gene>
<dbReference type="InParanoid" id="A0A1E7ERH6"/>
<reference evidence="2 3" key="1">
    <citation type="submission" date="2016-09" db="EMBL/GenBank/DDBJ databases">
        <title>Extensive genetic diversity and differential bi-allelic expression allows diatom success in the polar Southern Ocean.</title>
        <authorList>
            <consortium name="DOE Joint Genome Institute"/>
            <person name="Mock T."/>
            <person name="Otillar R.P."/>
            <person name="Strauss J."/>
            <person name="Dupont C."/>
            <person name="Frickenhaus S."/>
            <person name="Maumus F."/>
            <person name="Mcmullan M."/>
            <person name="Sanges R."/>
            <person name="Schmutz J."/>
            <person name="Toseland A."/>
            <person name="Valas R."/>
            <person name="Veluchamy A."/>
            <person name="Ward B.J."/>
            <person name="Allen A."/>
            <person name="Barry K."/>
            <person name="Falciatore A."/>
            <person name="Ferrante M."/>
            <person name="Fortunato A.E."/>
            <person name="Gloeckner G."/>
            <person name="Gruber A."/>
            <person name="Hipkin R."/>
            <person name="Janech M."/>
            <person name="Kroth P."/>
            <person name="Leese F."/>
            <person name="Lindquist E."/>
            <person name="Lyon B.R."/>
            <person name="Martin J."/>
            <person name="Mayer C."/>
            <person name="Parker M."/>
            <person name="Quesneville H."/>
            <person name="Raymond J."/>
            <person name="Uhlig C."/>
            <person name="Valentin K.U."/>
            <person name="Worden A.Z."/>
            <person name="Armbrust E.V."/>
            <person name="Bowler C."/>
            <person name="Green B."/>
            <person name="Moulton V."/>
            <person name="Van Oosterhout C."/>
            <person name="Grigoriev I."/>
        </authorList>
    </citation>
    <scope>NUCLEOTIDE SEQUENCE [LARGE SCALE GENOMIC DNA]</scope>
    <source>
        <strain evidence="2 3">CCMP1102</strain>
    </source>
</reference>
<feature type="compositionally biased region" description="Low complexity" evidence="1">
    <location>
        <begin position="107"/>
        <end position="123"/>
    </location>
</feature>
<feature type="compositionally biased region" description="Low complexity" evidence="1">
    <location>
        <begin position="44"/>
        <end position="73"/>
    </location>
</feature>
<sequence>MRPSYSPSIHPLSVSKLHYVSYFEQIFNCGSSSLSSLSSYSCSDEQQQQQQQQQDFNNSSKSSSSSSSVQVSSYDADNETTYKDESAKEYLDRIRKLPINIQNSQESPTTTTASASASTPTTANSKSVMDKNKPQQPHYELFKVVIPEQQHKPNHRSLKHTDSDSTQSTQSMSDDDDDMSFCDESREGIEEHVQQPLMSILRRKQKNGIVITRTTRHGVRFLASTKFPDPNEIQYRRKKVPRLTSKQRQELLLNNYFNNNNTSAVVSETILPHLSPKLLIVHTHNNNEFRDYSSSTSNNNTTTNNMSHKDTELRRQRALLQKRLERRSQQQQYQYQDDVLQQQQLSMLSNTSEDNTSNGIYAFR</sequence>
<feature type="region of interest" description="Disordered" evidence="1">
    <location>
        <begin position="290"/>
        <end position="313"/>
    </location>
</feature>
<accession>A0A1E7ERH6</accession>
<proteinExistence type="predicted"/>
<keyword evidence="3" id="KW-1185">Reference proteome</keyword>
<organism evidence="2 3">
    <name type="scientific">Fragilariopsis cylindrus CCMP1102</name>
    <dbReference type="NCBI Taxonomy" id="635003"/>
    <lineage>
        <taxon>Eukaryota</taxon>
        <taxon>Sar</taxon>
        <taxon>Stramenopiles</taxon>
        <taxon>Ochrophyta</taxon>
        <taxon>Bacillariophyta</taxon>
        <taxon>Bacillariophyceae</taxon>
        <taxon>Bacillariophycidae</taxon>
        <taxon>Bacillariales</taxon>
        <taxon>Bacillariaceae</taxon>
        <taxon>Fragilariopsis</taxon>
    </lineage>
</organism>
<evidence type="ECO:0000313" key="3">
    <source>
        <dbReference type="Proteomes" id="UP000095751"/>
    </source>
</evidence>
<feature type="region of interest" description="Disordered" evidence="1">
    <location>
        <begin position="98"/>
        <end position="133"/>
    </location>
</feature>
<name>A0A1E7ERH6_9STRA</name>
<dbReference type="KEGG" id="fcy:FRACYDRAFT_264497"/>
<dbReference type="AlphaFoldDB" id="A0A1E7ERH6"/>
<feature type="compositionally biased region" description="Low complexity" evidence="1">
    <location>
        <begin position="293"/>
        <end position="305"/>
    </location>
</feature>
<dbReference type="Proteomes" id="UP000095751">
    <property type="component" value="Unassembled WGS sequence"/>
</dbReference>
<protein>
    <submittedName>
        <fullName evidence="2">Uncharacterized protein</fullName>
    </submittedName>
</protein>
<dbReference type="EMBL" id="KV784379">
    <property type="protein sequence ID" value="OEU08588.1"/>
    <property type="molecule type" value="Genomic_DNA"/>
</dbReference>
<feature type="region of interest" description="Disordered" evidence="1">
    <location>
        <begin position="44"/>
        <end position="85"/>
    </location>
</feature>
<evidence type="ECO:0000313" key="2">
    <source>
        <dbReference type="EMBL" id="OEU08588.1"/>
    </source>
</evidence>
<evidence type="ECO:0000256" key="1">
    <source>
        <dbReference type="SAM" id="MobiDB-lite"/>
    </source>
</evidence>